<dbReference type="PROSITE" id="PS51352">
    <property type="entry name" value="THIOREDOXIN_2"/>
    <property type="match status" value="1"/>
</dbReference>
<dbReference type="GO" id="GO:0015036">
    <property type="term" value="F:disulfide oxidoreductase activity"/>
    <property type="evidence" value="ECO:0007669"/>
    <property type="project" value="UniProtKB-ARBA"/>
</dbReference>
<sequence length="232" mass="25303">MQRRTLLLSGAAALTAVGGYNLYASLSGGAPLPGSTLIEPGAAQAQTSDGAEIDISQVLEMEAGNPEAEVTIMEFSSFTCPHCARFNQTVYNDLKEAYIDTGLVRYIKREVYFDAYGLWAALVARCGGQMRYFGVAEMIYAEQSDWARGESGADVADSLRRIGRRAGMSDEELNACLTDRDQATAMMQVYQNNMEEYGITGTPSFVINGETYSNMSFAEFQEILDPLLPASE</sequence>
<organism evidence="5 6">
    <name type="scientific">Pararhodobacter oceanensis</name>
    <dbReference type="NCBI Taxonomy" id="2172121"/>
    <lineage>
        <taxon>Bacteria</taxon>
        <taxon>Pseudomonadati</taxon>
        <taxon>Pseudomonadota</taxon>
        <taxon>Alphaproteobacteria</taxon>
        <taxon>Rhodobacterales</taxon>
        <taxon>Paracoccaceae</taxon>
        <taxon>Pararhodobacter</taxon>
    </lineage>
</organism>
<comment type="similarity">
    <text evidence="2">Belongs to the thioredoxin family. DsbA subfamily.</text>
</comment>
<evidence type="ECO:0000259" key="4">
    <source>
        <dbReference type="PROSITE" id="PS51352"/>
    </source>
</evidence>
<dbReference type="PANTHER" id="PTHR13887">
    <property type="entry name" value="GLUTATHIONE S-TRANSFERASE KAPPA"/>
    <property type="match status" value="1"/>
</dbReference>
<proteinExistence type="inferred from homology"/>
<dbReference type="InterPro" id="IPR017937">
    <property type="entry name" value="Thioredoxin_CS"/>
</dbReference>
<comment type="function">
    <text evidence="1">May be required for disulfide bond formation in some proteins.</text>
</comment>
<name>A0A2T8HSA6_9RHOB</name>
<feature type="domain" description="Thioredoxin" evidence="4">
    <location>
        <begin position="26"/>
        <end position="229"/>
    </location>
</feature>
<dbReference type="OrthoDB" id="8478320at2"/>
<evidence type="ECO:0000313" key="6">
    <source>
        <dbReference type="Proteomes" id="UP000245911"/>
    </source>
</evidence>
<comment type="caution">
    <text evidence="5">The sequence shown here is derived from an EMBL/GenBank/DDBJ whole genome shotgun (WGS) entry which is preliminary data.</text>
</comment>
<dbReference type="PROSITE" id="PS00194">
    <property type="entry name" value="THIOREDOXIN_1"/>
    <property type="match status" value="1"/>
</dbReference>
<keyword evidence="3" id="KW-0676">Redox-active center</keyword>
<accession>A0A2T8HSA6</accession>
<dbReference type="Proteomes" id="UP000245911">
    <property type="component" value="Unassembled WGS sequence"/>
</dbReference>
<reference evidence="5 6" key="1">
    <citation type="submission" date="2018-04" db="EMBL/GenBank/DDBJ databases">
        <title>Pararhodobacter oceanense sp. nov., isolated from marine intertidal sediment.</title>
        <authorList>
            <person name="Wang X.-L."/>
            <person name="Du Z.-J."/>
        </authorList>
    </citation>
    <scope>NUCLEOTIDE SEQUENCE [LARGE SCALE GENOMIC DNA]</scope>
    <source>
        <strain evidence="5 6">AM505</strain>
    </source>
</reference>
<evidence type="ECO:0000256" key="1">
    <source>
        <dbReference type="ARBA" id="ARBA00003565"/>
    </source>
</evidence>
<evidence type="ECO:0000256" key="2">
    <source>
        <dbReference type="ARBA" id="ARBA00005791"/>
    </source>
</evidence>
<protein>
    <submittedName>
        <fullName evidence="5">Thiol-disulfide oxidoreductase</fullName>
    </submittedName>
</protein>
<dbReference type="InterPro" id="IPR013766">
    <property type="entry name" value="Thioredoxin_domain"/>
</dbReference>
<dbReference type="PANTHER" id="PTHR13887:SF56">
    <property type="entry name" value="THIOREDOXIN-LIKE REDUCTASE RV2466C"/>
    <property type="match status" value="1"/>
</dbReference>
<gene>
    <name evidence="5" type="ORF">DDE20_11960</name>
</gene>
<dbReference type="InterPro" id="IPR036249">
    <property type="entry name" value="Thioredoxin-like_sf"/>
</dbReference>
<dbReference type="Pfam" id="PF13462">
    <property type="entry name" value="Thioredoxin_4"/>
    <property type="match status" value="1"/>
</dbReference>
<dbReference type="EMBL" id="QDKM01000005">
    <property type="protein sequence ID" value="PVH28297.1"/>
    <property type="molecule type" value="Genomic_DNA"/>
</dbReference>
<evidence type="ECO:0000256" key="3">
    <source>
        <dbReference type="ARBA" id="ARBA00023284"/>
    </source>
</evidence>
<dbReference type="AlphaFoldDB" id="A0A2T8HSA6"/>
<dbReference type="InterPro" id="IPR012336">
    <property type="entry name" value="Thioredoxin-like_fold"/>
</dbReference>
<evidence type="ECO:0000313" key="5">
    <source>
        <dbReference type="EMBL" id="PVH28297.1"/>
    </source>
</evidence>
<dbReference type="SUPFAM" id="SSF52833">
    <property type="entry name" value="Thioredoxin-like"/>
    <property type="match status" value="1"/>
</dbReference>
<keyword evidence="6" id="KW-1185">Reference proteome</keyword>
<dbReference type="Gene3D" id="3.40.30.10">
    <property type="entry name" value="Glutaredoxin"/>
    <property type="match status" value="1"/>
</dbReference>
<dbReference type="RefSeq" id="WP_116558745.1">
    <property type="nucleotide sequence ID" value="NZ_QDKM01000005.1"/>
</dbReference>